<reference evidence="2" key="1">
    <citation type="journal article" date="2023" name="Int. J. Syst. Evol. Microbiol.">
        <title>Methylocystis iwaonis sp. nov., a type II methane-oxidizing bacterium from surface soil of a rice paddy field in Japan, and emended description of the genus Methylocystis (ex Whittenbury et al. 1970) Bowman et al. 1993.</title>
        <authorList>
            <person name="Kaise H."/>
            <person name="Sawadogo J.B."/>
            <person name="Alam M.S."/>
            <person name="Ueno C."/>
            <person name="Dianou D."/>
            <person name="Shinjo R."/>
            <person name="Asakawa S."/>
        </authorList>
    </citation>
    <scope>NUCLEOTIDE SEQUENCE</scope>
    <source>
        <strain evidence="2">LMG27198</strain>
    </source>
</reference>
<comment type="caution">
    <text evidence="2">The sequence shown here is derived from an EMBL/GenBank/DDBJ whole genome shotgun (WGS) entry which is preliminary data.</text>
</comment>
<proteinExistence type="predicted"/>
<evidence type="ECO:0000256" key="1">
    <source>
        <dbReference type="SAM" id="MobiDB-lite"/>
    </source>
</evidence>
<keyword evidence="3" id="KW-1185">Reference proteome</keyword>
<organism evidence="2 3">
    <name type="scientific">Methylocystis echinoides</name>
    <dbReference type="NCBI Taxonomy" id="29468"/>
    <lineage>
        <taxon>Bacteria</taxon>
        <taxon>Pseudomonadati</taxon>
        <taxon>Pseudomonadota</taxon>
        <taxon>Alphaproteobacteria</taxon>
        <taxon>Hyphomicrobiales</taxon>
        <taxon>Methylocystaceae</taxon>
        <taxon>Methylocystis</taxon>
    </lineage>
</organism>
<evidence type="ECO:0000313" key="3">
    <source>
        <dbReference type="Proteomes" id="UP001144323"/>
    </source>
</evidence>
<accession>A0A9W6GZ13</accession>
<dbReference type="EMBL" id="BSEC01000005">
    <property type="protein sequence ID" value="GLI95728.1"/>
    <property type="molecule type" value="Genomic_DNA"/>
</dbReference>
<gene>
    <name evidence="2" type="ORF">LMG27198_47200</name>
</gene>
<feature type="region of interest" description="Disordered" evidence="1">
    <location>
        <begin position="29"/>
        <end position="61"/>
    </location>
</feature>
<dbReference type="Proteomes" id="UP001144323">
    <property type="component" value="Unassembled WGS sequence"/>
</dbReference>
<evidence type="ECO:0000313" key="2">
    <source>
        <dbReference type="EMBL" id="GLI95728.1"/>
    </source>
</evidence>
<dbReference type="AlphaFoldDB" id="A0A9W6GZ13"/>
<protein>
    <recommendedName>
        <fullName evidence="4">Resolvase HTH domain-containing protein</fullName>
    </recommendedName>
</protein>
<sequence length="85" mass="9263">MSGYGDCYGPRCNSNRCPQRTRAELKAALARGRKGGRPKALSEDKLAKARAAPRSGDSVAEMSVVSRATIYTHLPESQRRAQEDV</sequence>
<evidence type="ECO:0008006" key="4">
    <source>
        <dbReference type="Google" id="ProtNLM"/>
    </source>
</evidence>
<name>A0A9W6GZ13_9HYPH</name>